<sequence length="142" mass="15576">MPDSRTSIESLLASNGEPRQEAAATAPTGDHSDVDYRAFSYGRIGRRAQMMVAFVKGSGQTEAYPYSMLSRLAAENPERGCRLWFGPVVVTVEGEGLEKLCQYLREHRVLEVNEASHEQRFAAAGEGLVTRIDIATATATLR</sequence>
<keyword evidence="3" id="KW-1185">Reference proteome</keyword>
<evidence type="ECO:0000256" key="1">
    <source>
        <dbReference type="SAM" id="MobiDB-lite"/>
    </source>
</evidence>
<feature type="region of interest" description="Disordered" evidence="1">
    <location>
        <begin position="1"/>
        <end position="31"/>
    </location>
</feature>
<dbReference type="OrthoDB" id="281003at2"/>
<dbReference type="EMBL" id="SIHJ01000001">
    <property type="protein sequence ID" value="TWT35221.1"/>
    <property type="molecule type" value="Genomic_DNA"/>
</dbReference>
<comment type="caution">
    <text evidence="2">The sequence shown here is derived from an EMBL/GenBank/DDBJ whole genome shotgun (WGS) entry which is preliminary data.</text>
</comment>
<proteinExistence type="predicted"/>
<feature type="compositionally biased region" description="Polar residues" evidence="1">
    <location>
        <begin position="1"/>
        <end position="13"/>
    </location>
</feature>
<dbReference type="RefSeq" id="WP_146561225.1">
    <property type="nucleotide sequence ID" value="NZ_SIHJ01000001.1"/>
</dbReference>
<protein>
    <submittedName>
        <fullName evidence="2">Uncharacterized protein</fullName>
    </submittedName>
</protein>
<gene>
    <name evidence="2" type="ORF">KOR34_01090</name>
</gene>
<organism evidence="2 3">
    <name type="scientific">Posidoniimonas corsicana</name>
    <dbReference type="NCBI Taxonomy" id="1938618"/>
    <lineage>
        <taxon>Bacteria</taxon>
        <taxon>Pseudomonadati</taxon>
        <taxon>Planctomycetota</taxon>
        <taxon>Planctomycetia</taxon>
        <taxon>Pirellulales</taxon>
        <taxon>Lacipirellulaceae</taxon>
        <taxon>Posidoniimonas</taxon>
    </lineage>
</organism>
<reference evidence="2 3" key="1">
    <citation type="submission" date="2019-02" db="EMBL/GenBank/DDBJ databases">
        <title>Deep-cultivation of Planctomycetes and their phenomic and genomic characterization uncovers novel biology.</title>
        <authorList>
            <person name="Wiegand S."/>
            <person name="Jogler M."/>
            <person name="Boedeker C."/>
            <person name="Pinto D."/>
            <person name="Vollmers J."/>
            <person name="Rivas-Marin E."/>
            <person name="Kohn T."/>
            <person name="Peeters S.H."/>
            <person name="Heuer A."/>
            <person name="Rast P."/>
            <person name="Oberbeckmann S."/>
            <person name="Bunk B."/>
            <person name="Jeske O."/>
            <person name="Meyerdierks A."/>
            <person name="Storesund J.E."/>
            <person name="Kallscheuer N."/>
            <person name="Luecker S."/>
            <person name="Lage O.M."/>
            <person name="Pohl T."/>
            <person name="Merkel B.J."/>
            <person name="Hornburger P."/>
            <person name="Mueller R.-W."/>
            <person name="Bruemmer F."/>
            <person name="Labrenz M."/>
            <person name="Spormann A.M."/>
            <person name="Op Den Camp H."/>
            <person name="Overmann J."/>
            <person name="Amann R."/>
            <person name="Jetten M.S.M."/>
            <person name="Mascher T."/>
            <person name="Medema M.H."/>
            <person name="Devos D.P."/>
            <person name="Kaster A.-K."/>
            <person name="Ovreas L."/>
            <person name="Rohde M."/>
            <person name="Galperin M.Y."/>
            <person name="Jogler C."/>
        </authorList>
    </citation>
    <scope>NUCLEOTIDE SEQUENCE [LARGE SCALE GENOMIC DNA]</scope>
    <source>
        <strain evidence="2 3">KOR34</strain>
    </source>
</reference>
<name>A0A5C5VA92_9BACT</name>
<dbReference type="Proteomes" id="UP000316714">
    <property type="component" value="Unassembled WGS sequence"/>
</dbReference>
<dbReference type="AlphaFoldDB" id="A0A5C5VA92"/>
<evidence type="ECO:0000313" key="2">
    <source>
        <dbReference type="EMBL" id="TWT35221.1"/>
    </source>
</evidence>
<accession>A0A5C5VA92</accession>
<evidence type="ECO:0000313" key="3">
    <source>
        <dbReference type="Proteomes" id="UP000316714"/>
    </source>
</evidence>